<dbReference type="Proteomes" id="UP001254813">
    <property type="component" value="Unassembled WGS sequence"/>
</dbReference>
<proteinExistence type="predicted"/>
<name>A0ABU2G2G9_9EURY</name>
<gene>
    <name evidence="3" type="ORF">NDI79_10025</name>
</gene>
<feature type="region of interest" description="Disordered" evidence="1">
    <location>
        <begin position="71"/>
        <end position="94"/>
    </location>
</feature>
<evidence type="ECO:0000256" key="1">
    <source>
        <dbReference type="SAM" id="MobiDB-lite"/>
    </source>
</evidence>
<accession>A0ABU2G2G9</accession>
<evidence type="ECO:0000313" key="3">
    <source>
        <dbReference type="EMBL" id="MDS0294508.1"/>
    </source>
</evidence>
<reference evidence="3 4" key="1">
    <citation type="submission" date="2022-06" db="EMBL/GenBank/DDBJ databases">
        <title>Halogeometricum sp. a new haloarchaeum isolate from saline soil.</title>
        <authorList>
            <person name="Strakova D."/>
            <person name="Galisteo C."/>
            <person name="Sanchez-Porro C."/>
            <person name="Ventosa A."/>
        </authorList>
    </citation>
    <scope>NUCLEOTIDE SEQUENCE [LARGE SCALE GENOMIC DNA]</scope>
    <source>
        <strain evidence="4">S3BR25-2</strain>
    </source>
</reference>
<dbReference type="EMBL" id="JAMQOQ010000002">
    <property type="protein sequence ID" value="MDS0294508.1"/>
    <property type="molecule type" value="Genomic_DNA"/>
</dbReference>
<protein>
    <submittedName>
        <fullName evidence="3">Transcriptional regulator</fullName>
    </submittedName>
</protein>
<dbReference type="InterPro" id="IPR058385">
    <property type="entry name" value="DUF8072"/>
</dbReference>
<comment type="caution">
    <text evidence="3">The sequence shown here is derived from an EMBL/GenBank/DDBJ whole genome shotgun (WGS) entry which is preliminary data.</text>
</comment>
<organism evidence="3 4">
    <name type="scientific">Halogeometricum luteum</name>
    <dbReference type="NCBI Taxonomy" id="2950537"/>
    <lineage>
        <taxon>Archaea</taxon>
        <taxon>Methanobacteriati</taxon>
        <taxon>Methanobacteriota</taxon>
        <taxon>Stenosarchaea group</taxon>
        <taxon>Halobacteria</taxon>
        <taxon>Halobacteriales</taxon>
        <taxon>Haloferacaceae</taxon>
        <taxon>Halogeometricum</taxon>
    </lineage>
</organism>
<dbReference type="RefSeq" id="WP_310928336.1">
    <property type="nucleotide sequence ID" value="NZ_JAMQOQ010000002.1"/>
</dbReference>
<keyword evidence="4" id="KW-1185">Reference proteome</keyword>
<evidence type="ECO:0000259" key="2">
    <source>
        <dbReference type="Pfam" id="PF26269"/>
    </source>
</evidence>
<sequence>MADLNPVAKRIHNVSPKPVRLTLDGGDSAVYRMHSTQFFQREFQAEGERLDEAGVEYRLVTTEDAESVLLGRKGPDEEGWTMVGEVTAAERAEE</sequence>
<feature type="domain" description="DUF8072" evidence="2">
    <location>
        <begin position="1"/>
        <end position="93"/>
    </location>
</feature>
<evidence type="ECO:0000313" key="4">
    <source>
        <dbReference type="Proteomes" id="UP001254813"/>
    </source>
</evidence>
<dbReference type="Pfam" id="PF26269">
    <property type="entry name" value="DUF8072"/>
    <property type="match status" value="1"/>
</dbReference>